<gene>
    <name evidence="2" type="ORF">KXQ929_LOCUS250</name>
</gene>
<dbReference type="Proteomes" id="UP000663868">
    <property type="component" value="Unassembled WGS sequence"/>
</dbReference>
<accession>A0A818HHN6</accession>
<sequence length="239" mass="27549">MYGTNFEYIVPWDEPYGTYAPTQALIYDNQCSCGLYSNCTTQAKFIQTNSTKLIPIKGLKMGCTPSESFLTSTLECFYDELCIHLIQQYTNYTNTINSSNPLSATMSRFLMNTTISKLMDDLFVEQWTTKMNYSSYFEQCSYTYIQQFDLLYTVTFILGLEGGLTIVLQWVCPTIVLIIVKIYQYRKKRKSIVQQFFSIDGTFIKNHNTNDQNSAHNLETISKVEQSELNVKINETNDA</sequence>
<dbReference type="AlphaFoldDB" id="A0A818HHN6"/>
<evidence type="ECO:0000313" key="2">
    <source>
        <dbReference type="EMBL" id="CAF3504552.1"/>
    </source>
</evidence>
<evidence type="ECO:0000256" key="1">
    <source>
        <dbReference type="SAM" id="Phobius"/>
    </source>
</evidence>
<feature type="transmembrane region" description="Helical" evidence="1">
    <location>
        <begin position="150"/>
        <end position="180"/>
    </location>
</feature>
<keyword evidence="1" id="KW-1133">Transmembrane helix</keyword>
<proteinExistence type="predicted"/>
<reference evidence="2" key="1">
    <citation type="submission" date="2021-02" db="EMBL/GenBank/DDBJ databases">
        <authorList>
            <person name="Nowell W R."/>
        </authorList>
    </citation>
    <scope>NUCLEOTIDE SEQUENCE</scope>
</reference>
<organism evidence="2 3">
    <name type="scientific">Adineta steineri</name>
    <dbReference type="NCBI Taxonomy" id="433720"/>
    <lineage>
        <taxon>Eukaryota</taxon>
        <taxon>Metazoa</taxon>
        <taxon>Spiralia</taxon>
        <taxon>Gnathifera</taxon>
        <taxon>Rotifera</taxon>
        <taxon>Eurotatoria</taxon>
        <taxon>Bdelloidea</taxon>
        <taxon>Adinetida</taxon>
        <taxon>Adinetidae</taxon>
        <taxon>Adineta</taxon>
    </lineage>
</organism>
<dbReference type="EMBL" id="CAJOBB010000006">
    <property type="protein sequence ID" value="CAF3504552.1"/>
    <property type="molecule type" value="Genomic_DNA"/>
</dbReference>
<keyword evidence="1" id="KW-0472">Membrane</keyword>
<name>A0A818HHN6_9BILA</name>
<protein>
    <submittedName>
        <fullName evidence="2">Uncharacterized protein</fullName>
    </submittedName>
</protein>
<keyword evidence="1" id="KW-0812">Transmembrane</keyword>
<evidence type="ECO:0000313" key="3">
    <source>
        <dbReference type="Proteomes" id="UP000663868"/>
    </source>
</evidence>
<comment type="caution">
    <text evidence="2">The sequence shown here is derived from an EMBL/GenBank/DDBJ whole genome shotgun (WGS) entry which is preliminary data.</text>
</comment>